<dbReference type="Proteomes" id="UP000716004">
    <property type="component" value="Unassembled WGS sequence"/>
</dbReference>
<evidence type="ECO:0000313" key="2">
    <source>
        <dbReference type="EMBL" id="MBX8631741.1"/>
    </source>
</evidence>
<evidence type="ECO:0000313" key="3">
    <source>
        <dbReference type="Proteomes" id="UP000716004"/>
    </source>
</evidence>
<proteinExistence type="predicted"/>
<feature type="domain" description="NADP-dependent oxidoreductase" evidence="1">
    <location>
        <begin position="15"/>
        <end position="313"/>
    </location>
</feature>
<dbReference type="InterPro" id="IPR036812">
    <property type="entry name" value="NAD(P)_OxRdtase_dom_sf"/>
</dbReference>
<dbReference type="Pfam" id="PF00248">
    <property type="entry name" value="Aldo_ket_red"/>
    <property type="match status" value="1"/>
</dbReference>
<sequence length="325" mass="36416">MKYRSIGKTSIRVSEIGFGAWSVGTNWWAENSENIETRMLEEAVERGVNFFDTSNVYGDGRSEAILGNFIKGRREEFVIASKFGYIVDAPRTGGAHSERPQLFTAEHMKSSLERTLRNLGTDYIDIYQLHNPKMDAIENDELFAELEHLVDENIIRAYGVALGPAIGWKEEGLKAIRERGISTLQSVYNILEQEPGLSLFGECGARGVSGLVRVPHASGALDERFNISEKLRSDDHRNFRTRKWLEEMSGFSRRLAAMAEENGLKLTQLAVAFALSNSAVASVLPTFSSEEDVELFISEESMRGLSPAMQHEINSIYEEARKIVV</sequence>
<dbReference type="PANTHER" id="PTHR43312:SF1">
    <property type="entry name" value="NADP-DEPENDENT OXIDOREDUCTASE DOMAIN-CONTAINING PROTEIN"/>
    <property type="match status" value="1"/>
</dbReference>
<dbReference type="EMBL" id="JAGVSJ010000008">
    <property type="protein sequence ID" value="MBX8631741.1"/>
    <property type="molecule type" value="Genomic_DNA"/>
</dbReference>
<dbReference type="Gene3D" id="3.20.20.100">
    <property type="entry name" value="NADP-dependent oxidoreductase domain"/>
    <property type="match status" value="1"/>
</dbReference>
<organism evidence="2 3">
    <name type="scientific">Candidatus Sysuiplasma superficiale</name>
    <dbReference type="NCBI Taxonomy" id="2823368"/>
    <lineage>
        <taxon>Archaea</taxon>
        <taxon>Methanobacteriati</taxon>
        <taxon>Thermoplasmatota</taxon>
        <taxon>Thermoplasmata</taxon>
        <taxon>Candidatus Sysuiplasmatales</taxon>
        <taxon>Candidatus Sysuiplasmataceae</taxon>
        <taxon>Candidatus Sysuiplasma</taxon>
    </lineage>
</organism>
<dbReference type="InterPro" id="IPR023210">
    <property type="entry name" value="NADP_OxRdtase_dom"/>
</dbReference>
<evidence type="ECO:0000259" key="1">
    <source>
        <dbReference type="Pfam" id="PF00248"/>
    </source>
</evidence>
<dbReference type="AlphaFoldDB" id="A0A8J8CC75"/>
<dbReference type="SUPFAM" id="SSF51430">
    <property type="entry name" value="NAD(P)-linked oxidoreductase"/>
    <property type="match status" value="1"/>
</dbReference>
<gene>
    <name evidence="2" type="ORF">J9259_04375</name>
</gene>
<reference evidence="2" key="1">
    <citation type="submission" date="2021-04" db="EMBL/GenBank/DDBJ databases">
        <title>Genomic insights into ecological role and evolution of a novel Thermoplasmata order Candidatus Sysuiplasmatales.</title>
        <authorList>
            <person name="Yuan Y."/>
        </authorList>
    </citation>
    <scope>NUCLEOTIDE SEQUENCE</scope>
    <source>
        <strain evidence="2">YP2-bin.285</strain>
    </source>
</reference>
<dbReference type="InterPro" id="IPR053135">
    <property type="entry name" value="AKR2_Oxidoreductase"/>
</dbReference>
<dbReference type="PANTHER" id="PTHR43312">
    <property type="entry name" value="D-THREO-ALDOSE 1-DEHYDROGENASE"/>
    <property type="match status" value="1"/>
</dbReference>
<protein>
    <submittedName>
        <fullName evidence="2">Aldo/keto reductase</fullName>
    </submittedName>
</protein>
<comment type="caution">
    <text evidence="2">The sequence shown here is derived from an EMBL/GenBank/DDBJ whole genome shotgun (WGS) entry which is preliminary data.</text>
</comment>
<dbReference type="CDD" id="cd19086">
    <property type="entry name" value="AKR_AKR11C1"/>
    <property type="match status" value="1"/>
</dbReference>
<accession>A0A8J8CC75</accession>
<name>A0A8J8CC75_9ARCH</name>